<dbReference type="InterPro" id="IPR036397">
    <property type="entry name" value="RNaseH_sf"/>
</dbReference>
<reference evidence="1" key="1">
    <citation type="submission" date="2015-11" db="EMBL/GenBank/DDBJ databases">
        <title>De novo transcriptome assembly of four potential Pierce s Disease insect vectors from Arizona vineyards.</title>
        <authorList>
            <person name="Tassone E.E."/>
        </authorList>
    </citation>
    <scope>NUCLEOTIDE SEQUENCE</scope>
</reference>
<organism evidence="1">
    <name type="scientific">Homalodisca liturata</name>
    <dbReference type="NCBI Taxonomy" id="320908"/>
    <lineage>
        <taxon>Eukaryota</taxon>
        <taxon>Metazoa</taxon>
        <taxon>Ecdysozoa</taxon>
        <taxon>Arthropoda</taxon>
        <taxon>Hexapoda</taxon>
        <taxon>Insecta</taxon>
        <taxon>Pterygota</taxon>
        <taxon>Neoptera</taxon>
        <taxon>Paraneoptera</taxon>
        <taxon>Hemiptera</taxon>
        <taxon>Auchenorrhyncha</taxon>
        <taxon>Membracoidea</taxon>
        <taxon>Cicadellidae</taxon>
        <taxon>Cicadellinae</taxon>
        <taxon>Proconiini</taxon>
        <taxon>Homalodisca</taxon>
    </lineage>
</organism>
<gene>
    <name evidence="1" type="ORF">g.32</name>
</gene>
<dbReference type="AlphaFoldDB" id="A0A1B6JU20"/>
<evidence type="ECO:0008006" key="2">
    <source>
        <dbReference type="Google" id="ProtNLM"/>
    </source>
</evidence>
<dbReference type="EMBL" id="GECU01005030">
    <property type="protein sequence ID" value="JAT02677.1"/>
    <property type="molecule type" value="Transcribed_RNA"/>
</dbReference>
<protein>
    <recommendedName>
        <fullName evidence="2">Tc1-like transposase DDE domain-containing protein</fullName>
    </recommendedName>
</protein>
<dbReference type="Gene3D" id="3.30.420.10">
    <property type="entry name" value="Ribonuclease H-like superfamily/Ribonuclease H"/>
    <property type="match status" value="1"/>
</dbReference>
<accession>A0A1B6JU20</accession>
<evidence type="ECO:0000313" key="1">
    <source>
        <dbReference type="EMBL" id="JAT02677.1"/>
    </source>
</evidence>
<sequence>MLQNWLFLQLTVDSENFNYQQDRAPPYWHNNMRRFLNDNLPRCWIGRTGPQDPALHSWPPRSTKTPCDIFLWGYVKERVNVPPLPCDIDELKNRISAAVASVTEDTLRKVCSAAIR</sequence>
<proteinExistence type="predicted"/>
<name>A0A1B6JU20_9HEMI</name>
<dbReference type="GO" id="GO:0003676">
    <property type="term" value="F:nucleic acid binding"/>
    <property type="evidence" value="ECO:0007669"/>
    <property type="project" value="InterPro"/>
</dbReference>
<dbReference type="PANTHER" id="PTHR47326:SF1">
    <property type="entry name" value="HTH PSQ-TYPE DOMAIN-CONTAINING PROTEIN"/>
    <property type="match status" value="1"/>
</dbReference>
<dbReference type="PANTHER" id="PTHR47326">
    <property type="entry name" value="TRANSPOSABLE ELEMENT TC3 TRANSPOSASE-LIKE PROTEIN"/>
    <property type="match status" value="1"/>
</dbReference>